<dbReference type="InterPro" id="IPR036388">
    <property type="entry name" value="WH-like_DNA-bd_sf"/>
</dbReference>
<dbReference type="InterPro" id="IPR018541">
    <property type="entry name" value="Ftsk_gamma"/>
</dbReference>
<dbReference type="InterPro" id="IPR036390">
    <property type="entry name" value="WH_DNA-bd_sf"/>
</dbReference>
<organism evidence="2 3">
    <name type="scientific">Phytohabitans houttuyneae</name>
    <dbReference type="NCBI Taxonomy" id="1076126"/>
    <lineage>
        <taxon>Bacteria</taxon>
        <taxon>Bacillati</taxon>
        <taxon>Actinomycetota</taxon>
        <taxon>Actinomycetes</taxon>
        <taxon>Micromonosporales</taxon>
        <taxon>Micromonosporaceae</taxon>
    </lineage>
</organism>
<keyword evidence="3" id="KW-1185">Reference proteome</keyword>
<sequence length="102" mass="10853">MITRDLLLDAAMVSIRAQFGSTTLIQRRVRVGFVTASQLLLALEDVGVLGPVGAKGKRPALRLTCHRELVAADIDRAIADGRIVLTVDQHEGRNAALGGSHA</sequence>
<dbReference type="SMART" id="SM00843">
    <property type="entry name" value="Ftsk_gamma"/>
    <property type="match status" value="1"/>
</dbReference>
<reference evidence="2 3" key="2">
    <citation type="submission" date="2020-03" db="EMBL/GenBank/DDBJ databases">
        <authorList>
            <person name="Ichikawa N."/>
            <person name="Kimura A."/>
            <person name="Kitahashi Y."/>
            <person name="Uohara A."/>
        </authorList>
    </citation>
    <scope>NUCLEOTIDE SEQUENCE [LARGE SCALE GENOMIC DNA]</scope>
    <source>
        <strain evidence="2 3">NBRC 108639</strain>
    </source>
</reference>
<dbReference type="Proteomes" id="UP000482800">
    <property type="component" value="Unassembled WGS sequence"/>
</dbReference>
<dbReference type="RefSeq" id="WP_173057039.1">
    <property type="nucleotide sequence ID" value="NZ_BAABGO010000001.1"/>
</dbReference>
<proteinExistence type="predicted"/>
<dbReference type="AlphaFoldDB" id="A0A6V8K2Z5"/>
<accession>A0A6V8K2Z5</accession>
<name>A0A6V8K2Z5_9ACTN</name>
<reference evidence="2 3" key="1">
    <citation type="submission" date="2020-03" db="EMBL/GenBank/DDBJ databases">
        <title>Whole genome shotgun sequence of Phytohabitans houttuyneae NBRC 108639.</title>
        <authorList>
            <person name="Komaki H."/>
            <person name="Tamura T."/>
        </authorList>
    </citation>
    <scope>NUCLEOTIDE SEQUENCE [LARGE SCALE GENOMIC DNA]</scope>
    <source>
        <strain evidence="2 3">NBRC 108639</strain>
    </source>
</reference>
<evidence type="ECO:0000313" key="2">
    <source>
        <dbReference type="EMBL" id="GFJ79513.1"/>
    </source>
</evidence>
<feature type="domain" description="FtsK gamma" evidence="1">
    <location>
        <begin position="5"/>
        <end position="65"/>
    </location>
</feature>
<evidence type="ECO:0000313" key="3">
    <source>
        <dbReference type="Proteomes" id="UP000482800"/>
    </source>
</evidence>
<comment type="caution">
    <text evidence="2">The sequence shown here is derived from an EMBL/GenBank/DDBJ whole genome shotgun (WGS) entry which is preliminary data.</text>
</comment>
<protein>
    <recommendedName>
        <fullName evidence="1">FtsK gamma domain-containing protein</fullName>
    </recommendedName>
</protein>
<dbReference type="EMBL" id="BLPF01000001">
    <property type="protein sequence ID" value="GFJ79513.1"/>
    <property type="molecule type" value="Genomic_DNA"/>
</dbReference>
<dbReference type="SUPFAM" id="SSF46785">
    <property type="entry name" value="Winged helix' DNA-binding domain"/>
    <property type="match status" value="1"/>
</dbReference>
<dbReference type="Pfam" id="PF09397">
    <property type="entry name" value="FtsK_gamma"/>
    <property type="match status" value="1"/>
</dbReference>
<gene>
    <name evidence="2" type="ORF">Phou_036930</name>
</gene>
<evidence type="ECO:0000259" key="1">
    <source>
        <dbReference type="SMART" id="SM00843"/>
    </source>
</evidence>
<dbReference type="Gene3D" id="1.10.10.10">
    <property type="entry name" value="Winged helix-like DNA-binding domain superfamily/Winged helix DNA-binding domain"/>
    <property type="match status" value="1"/>
</dbReference>